<dbReference type="GO" id="GO:0046872">
    <property type="term" value="F:metal ion binding"/>
    <property type="evidence" value="ECO:0007669"/>
    <property type="project" value="UniProtKB-KW"/>
</dbReference>
<evidence type="ECO:0000256" key="1">
    <source>
        <dbReference type="ARBA" id="ARBA00001946"/>
    </source>
</evidence>
<evidence type="ECO:0000256" key="2">
    <source>
        <dbReference type="ARBA" id="ARBA00005893"/>
    </source>
</evidence>
<name>A0A9D9J1J5_9BACT</name>
<dbReference type="PANTHER" id="PTHR21485">
    <property type="entry name" value="HAD SUPERFAMILY MEMBERS CMAS AND KDSC"/>
    <property type="match status" value="1"/>
</dbReference>
<dbReference type="InterPro" id="IPR050793">
    <property type="entry name" value="CMP-NeuNAc_synthase"/>
</dbReference>
<organism evidence="8 9">
    <name type="scientific">Candidatus Cryptobacteroides excrementavium</name>
    <dbReference type="NCBI Taxonomy" id="2840759"/>
    <lineage>
        <taxon>Bacteria</taxon>
        <taxon>Pseudomonadati</taxon>
        <taxon>Bacteroidota</taxon>
        <taxon>Bacteroidia</taxon>
        <taxon>Bacteroidales</taxon>
        <taxon>Candidatus Cryptobacteroides</taxon>
    </lineage>
</organism>
<dbReference type="NCBIfam" id="TIGR01670">
    <property type="entry name" value="KdsC-phosphatas"/>
    <property type="match status" value="1"/>
</dbReference>
<evidence type="ECO:0000256" key="6">
    <source>
        <dbReference type="ARBA" id="ARBA00022842"/>
    </source>
</evidence>
<dbReference type="SFLD" id="SFLDS00003">
    <property type="entry name" value="Haloacid_Dehalogenase"/>
    <property type="match status" value="1"/>
</dbReference>
<keyword evidence="5 8" id="KW-0378">Hydrolase</keyword>
<keyword evidence="6 7" id="KW-0460">Magnesium</keyword>
<dbReference type="EMBL" id="JADILX010000007">
    <property type="protein sequence ID" value="MBO8484876.1"/>
    <property type="molecule type" value="Genomic_DNA"/>
</dbReference>
<dbReference type="Proteomes" id="UP000823750">
    <property type="component" value="Unassembled WGS sequence"/>
</dbReference>
<dbReference type="InterPro" id="IPR023214">
    <property type="entry name" value="HAD_sf"/>
</dbReference>
<evidence type="ECO:0000256" key="3">
    <source>
        <dbReference type="ARBA" id="ARBA00011881"/>
    </source>
</evidence>
<comment type="cofactor">
    <cofactor evidence="1 7">
        <name>Mg(2+)</name>
        <dbReference type="ChEBI" id="CHEBI:18420"/>
    </cofactor>
</comment>
<gene>
    <name evidence="8" type="ORF">IAB78_00435</name>
</gene>
<evidence type="ECO:0000256" key="4">
    <source>
        <dbReference type="ARBA" id="ARBA00022723"/>
    </source>
</evidence>
<sequence>MDLTNIKAFVFDVDGVLTDGGILADLTGELYRTFDSKDGFGLRMAAMHGYHLGIITGGRSESIRKRFRTCGIKAEDVYLGSRDKMEDFNDFCSRHRLKAEEVMFFGDDLPDAPVMQACGCGACPSDAVPEIKEIADYVSPYPGGKGFVRFTVEMVMKLQGHWRLDVGQYKQQF</sequence>
<accession>A0A9D9J1J5</accession>
<dbReference type="Pfam" id="PF08282">
    <property type="entry name" value="Hydrolase_3"/>
    <property type="match status" value="1"/>
</dbReference>
<comment type="caution">
    <text evidence="8">The sequence shown here is derived from an EMBL/GenBank/DDBJ whole genome shotgun (WGS) entry which is preliminary data.</text>
</comment>
<reference evidence="8" key="1">
    <citation type="submission" date="2020-10" db="EMBL/GenBank/DDBJ databases">
        <authorList>
            <person name="Gilroy R."/>
        </authorList>
    </citation>
    <scope>NUCLEOTIDE SEQUENCE</scope>
    <source>
        <strain evidence="8">B2-16538</strain>
    </source>
</reference>
<dbReference type="SUPFAM" id="SSF56784">
    <property type="entry name" value="HAD-like"/>
    <property type="match status" value="1"/>
</dbReference>
<dbReference type="PIRSF" id="PIRSF006118">
    <property type="entry name" value="KDO8-P_Ptase"/>
    <property type="match status" value="1"/>
</dbReference>
<comment type="similarity">
    <text evidence="2">Belongs to the KdsC family.</text>
</comment>
<evidence type="ECO:0000313" key="9">
    <source>
        <dbReference type="Proteomes" id="UP000823750"/>
    </source>
</evidence>
<feature type="binding site" evidence="7">
    <location>
        <position position="107"/>
    </location>
    <ligand>
        <name>Mg(2+)</name>
        <dbReference type="ChEBI" id="CHEBI:18420"/>
    </ligand>
</feature>
<dbReference type="SFLD" id="SFLDG01138">
    <property type="entry name" value="C1.6.2:_Deoxy-d-mannose-octulo"/>
    <property type="match status" value="1"/>
</dbReference>
<dbReference type="AlphaFoldDB" id="A0A9D9J1J5"/>
<feature type="binding site" evidence="7">
    <location>
        <position position="12"/>
    </location>
    <ligand>
        <name>Mg(2+)</name>
        <dbReference type="ChEBI" id="CHEBI:18420"/>
    </ligand>
</feature>
<evidence type="ECO:0000256" key="7">
    <source>
        <dbReference type="PIRSR" id="PIRSR006118-2"/>
    </source>
</evidence>
<dbReference type="GO" id="GO:0008781">
    <property type="term" value="F:N-acylneuraminate cytidylyltransferase activity"/>
    <property type="evidence" value="ECO:0007669"/>
    <property type="project" value="TreeGrafter"/>
</dbReference>
<evidence type="ECO:0000256" key="5">
    <source>
        <dbReference type="ARBA" id="ARBA00022801"/>
    </source>
</evidence>
<dbReference type="PANTHER" id="PTHR21485:SF3">
    <property type="entry name" value="N-ACYLNEURAMINATE CYTIDYLYLTRANSFERASE"/>
    <property type="match status" value="1"/>
</dbReference>
<comment type="subunit">
    <text evidence="3">Homotetramer.</text>
</comment>
<dbReference type="SFLD" id="SFLDG01136">
    <property type="entry name" value="C1.6:_Phosphoserine_Phosphatas"/>
    <property type="match status" value="1"/>
</dbReference>
<dbReference type="GO" id="GO:0016788">
    <property type="term" value="F:hydrolase activity, acting on ester bonds"/>
    <property type="evidence" value="ECO:0007669"/>
    <property type="project" value="InterPro"/>
</dbReference>
<keyword evidence="4 7" id="KW-0479">Metal-binding</keyword>
<protein>
    <submittedName>
        <fullName evidence="8">HAD hydrolase family protein</fullName>
    </submittedName>
</protein>
<dbReference type="Gene3D" id="3.40.50.1000">
    <property type="entry name" value="HAD superfamily/HAD-like"/>
    <property type="match status" value="1"/>
</dbReference>
<feature type="binding site" evidence="7">
    <location>
        <position position="14"/>
    </location>
    <ligand>
        <name>substrate</name>
    </ligand>
</feature>
<evidence type="ECO:0000313" key="8">
    <source>
        <dbReference type="EMBL" id="MBO8484876.1"/>
    </source>
</evidence>
<proteinExistence type="inferred from homology"/>
<dbReference type="InterPro" id="IPR036412">
    <property type="entry name" value="HAD-like_sf"/>
</dbReference>
<dbReference type="InterPro" id="IPR010023">
    <property type="entry name" value="KdsC_fam"/>
</dbReference>
<reference evidence="8" key="2">
    <citation type="journal article" date="2021" name="PeerJ">
        <title>Extensive microbial diversity within the chicken gut microbiome revealed by metagenomics and culture.</title>
        <authorList>
            <person name="Gilroy R."/>
            <person name="Ravi A."/>
            <person name="Getino M."/>
            <person name="Pursley I."/>
            <person name="Horton D.L."/>
            <person name="Alikhan N.F."/>
            <person name="Baker D."/>
            <person name="Gharbi K."/>
            <person name="Hall N."/>
            <person name="Watson M."/>
            <person name="Adriaenssens E.M."/>
            <person name="Foster-Nyarko E."/>
            <person name="Jarju S."/>
            <person name="Secka A."/>
            <person name="Antonio M."/>
            <person name="Oren A."/>
            <person name="Chaudhuri R.R."/>
            <person name="La Ragione R."/>
            <person name="Hildebrand F."/>
            <person name="Pallen M.J."/>
        </authorList>
    </citation>
    <scope>NUCLEOTIDE SEQUENCE</scope>
    <source>
        <strain evidence="8">B2-16538</strain>
    </source>
</reference>